<keyword evidence="13" id="KW-0999">Mitochondrion inner membrane</keyword>
<dbReference type="InterPro" id="IPR036565">
    <property type="entry name" value="Mur-like_cat_sf"/>
</dbReference>
<dbReference type="GO" id="GO:0046872">
    <property type="term" value="F:metal ion binding"/>
    <property type="evidence" value="ECO:0007669"/>
    <property type="project" value="UniProtKB-KW"/>
</dbReference>
<dbReference type="InterPro" id="IPR036615">
    <property type="entry name" value="Mur_ligase_C_dom_sf"/>
</dbReference>
<evidence type="ECO:0000256" key="16">
    <source>
        <dbReference type="ARBA" id="ARBA00023128"/>
    </source>
</evidence>
<dbReference type="Gene3D" id="3.40.1190.10">
    <property type="entry name" value="Mur-like, catalytic domain"/>
    <property type="match status" value="1"/>
</dbReference>
<keyword evidence="11 23" id="KW-0479">Metal-binding</keyword>
<evidence type="ECO:0000256" key="1">
    <source>
        <dbReference type="ARBA" id="ARBA00004273"/>
    </source>
</evidence>
<keyword evidence="12 22" id="KW-0547">Nucleotide-binding</keyword>
<dbReference type="NCBIfam" id="TIGR01499">
    <property type="entry name" value="folC"/>
    <property type="match status" value="1"/>
</dbReference>
<evidence type="ECO:0000256" key="14">
    <source>
        <dbReference type="ARBA" id="ARBA00022840"/>
    </source>
</evidence>
<feature type="binding site" evidence="23">
    <location>
        <position position="118"/>
    </location>
    <ligand>
        <name>Mg(2+)</name>
        <dbReference type="ChEBI" id="CHEBI:18420"/>
        <label>1</label>
    </ligand>
</feature>
<dbReference type="OrthoDB" id="5212574at2759"/>
<evidence type="ECO:0000256" key="10">
    <source>
        <dbReference type="ARBA" id="ARBA00022598"/>
    </source>
</evidence>
<accession>A0A1E3PL71</accession>
<evidence type="ECO:0000256" key="4">
    <source>
        <dbReference type="ARBA" id="ARBA00005150"/>
    </source>
</evidence>
<evidence type="ECO:0000256" key="7">
    <source>
        <dbReference type="ARBA" id="ARBA00018660"/>
    </source>
</evidence>
<evidence type="ECO:0000256" key="22">
    <source>
        <dbReference type="PIRSR" id="PIRSR038895-1"/>
    </source>
</evidence>
<dbReference type="PANTHER" id="PTHR11136:SF5">
    <property type="entry name" value="FOLYLPOLYGLUTAMATE SYNTHASE, MITOCHONDRIAL"/>
    <property type="match status" value="1"/>
</dbReference>
<keyword evidence="14 22" id="KW-0067">ATP-binding</keyword>
<dbReference type="PIRSF" id="PIRSF038895">
    <property type="entry name" value="FPGS"/>
    <property type="match status" value="1"/>
</dbReference>
<reference evidence="24 25" key="1">
    <citation type="journal article" date="2016" name="Proc. Natl. Acad. Sci. U.S.A.">
        <title>Comparative genomics of biotechnologically important yeasts.</title>
        <authorList>
            <person name="Riley R."/>
            <person name="Haridas S."/>
            <person name="Wolfe K.H."/>
            <person name="Lopes M.R."/>
            <person name="Hittinger C.T."/>
            <person name="Goeker M."/>
            <person name="Salamov A.A."/>
            <person name="Wisecaver J.H."/>
            <person name="Long T.M."/>
            <person name="Calvey C.H."/>
            <person name="Aerts A.L."/>
            <person name="Barry K.W."/>
            <person name="Choi C."/>
            <person name="Clum A."/>
            <person name="Coughlan A.Y."/>
            <person name="Deshpande S."/>
            <person name="Douglass A.P."/>
            <person name="Hanson S.J."/>
            <person name="Klenk H.-P."/>
            <person name="LaButti K.M."/>
            <person name="Lapidus A."/>
            <person name="Lindquist E.A."/>
            <person name="Lipzen A.M."/>
            <person name="Meier-Kolthoff J.P."/>
            <person name="Ohm R.A."/>
            <person name="Otillar R.P."/>
            <person name="Pangilinan J.L."/>
            <person name="Peng Y."/>
            <person name="Rokas A."/>
            <person name="Rosa C.A."/>
            <person name="Scheuner C."/>
            <person name="Sibirny A.A."/>
            <person name="Slot J.C."/>
            <person name="Stielow J.B."/>
            <person name="Sun H."/>
            <person name="Kurtzman C.P."/>
            <person name="Blackwell M."/>
            <person name="Grigoriev I.V."/>
            <person name="Jeffries T.W."/>
        </authorList>
    </citation>
    <scope>NUCLEOTIDE SEQUENCE [LARGE SCALE GENOMIC DNA]</scope>
    <source>
        <strain evidence="24 25">DSM 6958</strain>
    </source>
</reference>
<comment type="pathway">
    <text evidence="4 21">Cofactor biosynthesis; tetrahydrofolylpolyglutamate biosynthesis.</text>
</comment>
<dbReference type="GO" id="GO:0005829">
    <property type="term" value="C:cytosol"/>
    <property type="evidence" value="ECO:0007669"/>
    <property type="project" value="TreeGrafter"/>
</dbReference>
<evidence type="ECO:0000313" key="24">
    <source>
        <dbReference type="EMBL" id="ODQ66189.1"/>
    </source>
</evidence>
<dbReference type="EC" id="6.3.2.17" evidence="6 21"/>
<dbReference type="PROSITE" id="PS01011">
    <property type="entry name" value="FOLYLPOLYGLU_SYNT_1"/>
    <property type="match status" value="1"/>
</dbReference>
<keyword evidence="17" id="KW-0472">Membrane</keyword>
<dbReference type="AlphaFoldDB" id="A0A1E3PL71"/>
<keyword evidence="15 23" id="KW-0460">Magnesium</keyword>
<evidence type="ECO:0000256" key="18">
    <source>
        <dbReference type="ARBA" id="ARBA00030592"/>
    </source>
</evidence>
<evidence type="ECO:0000313" key="25">
    <source>
        <dbReference type="Proteomes" id="UP000095009"/>
    </source>
</evidence>
<feature type="binding site" evidence="23">
    <location>
        <position position="223"/>
    </location>
    <ligand>
        <name>Mg(2+)</name>
        <dbReference type="ChEBI" id="CHEBI:18420"/>
        <label>1</label>
    </ligand>
</feature>
<keyword evidence="16" id="KW-0496">Mitochondrion</keyword>
<feature type="binding site" evidence="22">
    <location>
        <position position="358"/>
    </location>
    <ligand>
        <name>ATP</name>
        <dbReference type="ChEBI" id="CHEBI:30616"/>
    </ligand>
</feature>
<dbReference type="GO" id="GO:0005759">
    <property type="term" value="C:mitochondrial matrix"/>
    <property type="evidence" value="ECO:0007669"/>
    <property type="project" value="UniProtKB-SubCell"/>
</dbReference>
<evidence type="ECO:0000256" key="11">
    <source>
        <dbReference type="ARBA" id="ARBA00022723"/>
    </source>
</evidence>
<evidence type="ECO:0000256" key="20">
    <source>
        <dbReference type="ARBA" id="ARBA00047493"/>
    </source>
</evidence>
<dbReference type="InterPro" id="IPR018109">
    <property type="entry name" value="Folylpolyglutamate_synth_CS"/>
</dbReference>
<dbReference type="InterPro" id="IPR001645">
    <property type="entry name" value="Folylpolyglutamate_synth"/>
</dbReference>
<evidence type="ECO:0000256" key="8">
    <source>
        <dbReference type="ARBA" id="ARBA00022490"/>
    </source>
</evidence>
<dbReference type="GO" id="GO:0005524">
    <property type="term" value="F:ATP binding"/>
    <property type="evidence" value="ECO:0007669"/>
    <property type="project" value="UniProtKB-KW"/>
</dbReference>
<dbReference type="GO" id="GO:0005743">
    <property type="term" value="C:mitochondrial inner membrane"/>
    <property type="evidence" value="ECO:0007669"/>
    <property type="project" value="UniProtKB-SubCell"/>
</dbReference>
<evidence type="ECO:0000256" key="9">
    <source>
        <dbReference type="ARBA" id="ARBA00022563"/>
    </source>
</evidence>
<dbReference type="Gene3D" id="3.90.190.20">
    <property type="entry name" value="Mur ligase, C-terminal domain"/>
    <property type="match status" value="1"/>
</dbReference>
<dbReference type="UniPathway" id="UPA00850"/>
<evidence type="ECO:0000256" key="17">
    <source>
        <dbReference type="ARBA" id="ARBA00023136"/>
    </source>
</evidence>
<feature type="binding site" evidence="22">
    <location>
        <position position="342"/>
    </location>
    <ligand>
        <name>ATP</name>
        <dbReference type="ChEBI" id="CHEBI:30616"/>
    </ligand>
</feature>
<evidence type="ECO:0000256" key="5">
    <source>
        <dbReference type="ARBA" id="ARBA00008276"/>
    </source>
</evidence>
<organism evidence="24 25">
    <name type="scientific">Nadsonia fulvescens var. elongata DSM 6958</name>
    <dbReference type="NCBI Taxonomy" id="857566"/>
    <lineage>
        <taxon>Eukaryota</taxon>
        <taxon>Fungi</taxon>
        <taxon>Dikarya</taxon>
        <taxon>Ascomycota</taxon>
        <taxon>Saccharomycotina</taxon>
        <taxon>Dipodascomycetes</taxon>
        <taxon>Dipodascales</taxon>
        <taxon>Dipodascales incertae sedis</taxon>
        <taxon>Nadsonia</taxon>
    </lineage>
</organism>
<keyword evidence="10 21" id="KW-0436">Ligase</keyword>
<protein>
    <recommendedName>
        <fullName evidence="7 21">Folylpolyglutamate synthase</fullName>
        <ecNumber evidence="6 21">6.3.2.17</ecNumber>
    </recommendedName>
    <alternativeName>
        <fullName evidence="19 21">Folylpoly-gamma-glutamate synthetase</fullName>
    </alternativeName>
    <alternativeName>
        <fullName evidence="18 21">Tetrahydrofolylpolyglutamate synthase</fullName>
    </alternativeName>
</protein>
<dbReference type="Proteomes" id="UP000095009">
    <property type="component" value="Unassembled WGS sequence"/>
</dbReference>
<proteinExistence type="inferred from homology"/>
<evidence type="ECO:0000256" key="23">
    <source>
        <dbReference type="PIRSR" id="PIRSR038895-2"/>
    </source>
</evidence>
<comment type="subcellular location">
    <subcellularLocation>
        <location evidence="3">Cytoplasm</location>
    </subcellularLocation>
    <subcellularLocation>
        <location evidence="1">Mitochondrion inner membrane</location>
    </subcellularLocation>
    <subcellularLocation>
        <location evidence="2">Mitochondrion matrix</location>
    </subcellularLocation>
</comment>
<dbReference type="SUPFAM" id="SSF53244">
    <property type="entry name" value="MurD-like peptide ligases, peptide-binding domain"/>
    <property type="match status" value="1"/>
</dbReference>
<evidence type="ECO:0000256" key="2">
    <source>
        <dbReference type="ARBA" id="ARBA00004305"/>
    </source>
</evidence>
<evidence type="ECO:0000256" key="13">
    <source>
        <dbReference type="ARBA" id="ARBA00022792"/>
    </source>
</evidence>
<comment type="function">
    <text evidence="21">Catalyzes conversion of folates to polyglutamate derivatives allowing concentration of folate compounds in the cell and the intracellular retention of these cofactors, which are important substrates for most of the folate-dependent enzymes that are involved in one-carbon transfer reactions involved in purine, pyrimidine and amino acid synthesis.</text>
</comment>
<evidence type="ECO:0000256" key="12">
    <source>
        <dbReference type="ARBA" id="ARBA00022741"/>
    </source>
</evidence>
<keyword evidence="9 21" id="KW-0554">One-carbon metabolism</keyword>
<evidence type="ECO:0000256" key="3">
    <source>
        <dbReference type="ARBA" id="ARBA00004496"/>
    </source>
</evidence>
<dbReference type="InterPro" id="IPR023600">
    <property type="entry name" value="Folylpolyglutamate_synth_euk"/>
</dbReference>
<evidence type="ECO:0000256" key="21">
    <source>
        <dbReference type="PIRNR" id="PIRNR038895"/>
    </source>
</evidence>
<dbReference type="PANTHER" id="PTHR11136">
    <property type="entry name" value="FOLYLPOLYGLUTAMATE SYNTHASE-RELATED"/>
    <property type="match status" value="1"/>
</dbReference>
<evidence type="ECO:0000256" key="6">
    <source>
        <dbReference type="ARBA" id="ARBA00013025"/>
    </source>
</evidence>
<sequence>MMIFKRALSTQSRTYRDAIAALNSCQSNHATIEALRVAAATTNTSLANLKALDEMREWCRRIGYERLEDFDRLNVVHVTGTKGKGSTCAFVSSILSQYQFNKATNPRGVIQKLGLYTSPHLKTVRERIRLDGQPISEAKFTQYFFQVWDRLEASQSDLTRFSNMGPGVKPVYFRMLTLLSFHVFMSEGVDSAIYEVGVGGEYDSTNIFVKPTATGVTSLGLDHTALLGNTLESIAWNKSGIFKSGVPALAVKPASPSVEKVLSDRALEKGTRLTLVEVNPAVADLKLGLAGGEFQVQNASLAVELVRAHVAQLSPAGLGWAKGTPLPARVSKGLERAEWPGRCQTKTTDEGQIVWRLDGAHTAESIRVAGEWYETTRGDVGDAKDERIRVLLFNQQTRDAGRLLSDLVSVTPQSGFDEALFCANVTWATGTYSADLASMNTSSDDVDALVVQRGLQEAWMKLSPLALSAVLPTIEDAVNRVRELQRESGKTVEVLVTGSLHLVGGVLVVLEDQAE</sequence>
<comment type="cofactor">
    <cofactor evidence="21">
        <name>a monovalent cation</name>
        <dbReference type="ChEBI" id="CHEBI:60242"/>
    </cofactor>
    <text evidence="21">A monovalent cation.</text>
</comment>
<feature type="binding site" evidence="23">
    <location>
        <position position="195"/>
    </location>
    <ligand>
        <name>Mg(2+)</name>
        <dbReference type="ChEBI" id="CHEBI:18420"/>
        <label>1</label>
    </ligand>
</feature>
<dbReference type="EMBL" id="KV454408">
    <property type="protein sequence ID" value="ODQ66189.1"/>
    <property type="molecule type" value="Genomic_DNA"/>
</dbReference>
<dbReference type="FunFam" id="3.40.1190.10:FF:000009">
    <property type="entry name" value="Folylpolyglutamate synthase"/>
    <property type="match status" value="1"/>
</dbReference>
<keyword evidence="8" id="KW-0963">Cytoplasm</keyword>
<comment type="similarity">
    <text evidence="5 21">Belongs to the folylpolyglutamate synthase family.</text>
</comment>
<evidence type="ECO:0000256" key="19">
    <source>
        <dbReference type="ARBA" id="ARBA00030876"/>
    </source>
</evidence>
<dbReference type="GO" id="GO:0006730">
    <property type="term" value="P:one-carbon metabolic process"/>
    <property type="evidence" value="ECO:0007669"/>
    <property type="project" value="UniProtKB-KW"/>
</dbReference>
<name>A0A1E3PL71_9ASCO</name>
<keyword evidence="25" id="KW-1185">Reference proteome</keyword>
<dbReference type="STRING" id="857566.A0A1E3PL71"/>
<gene>
    <name evidence="24" type="ORF">NADFUDRAFT_82097</name>
</gene>
<evidence type="ECO:0000256" key="15">
    <source>
        <dbReference type="ARBA" id="ARBA00022842"/>
    </source>
</evidence>
<dbReference type="GO" id="GO:0004326">
    <property type="term" value="F:tetrahydrofolylpolyglutamate synthase activity"/>
    <property type="evidence" value="ECO:0007669"/>
    <property type="project" value="UniProtKB-EC"/>
</dbReference>
<dbReference type="SUPFAM" id="SSF53623">
    <property type="entry name" value="MurD-like peptide ligases, catalytic domain"/>
    <property type="match status" value="1"/>
</dbReference>
<comment type="catalytic activity">
    <reaction evidence="20 21">
        <text>(6S)-5,6,7,8-tetrahydrofolyl-(gamma-L-Glu)(n) + L-glutamate + ATP = (6S)-5,6,7,8-tetrahydrofolyl-(gamma-L-Glu)(n+1) + ADP + phosphate + H(+)</text>
        <dbReference type="Rhea" id="RHEA:10580"/>
        <dbReference type="Rhea" id="RHEA-COMP:14738"/>
        <dbReference type="Rhea" id="RHEA-COMP:14740"/>
        <dbReference type="ChEBI" id="CHEBI:15378"/>
        <dbReference type="ChEBI" id="CHEBI:29985"/>
        <dbReference type="ChEBI" id="CHEBI:30616"/>
        <dbReference type="ChEBI" id="CHEBI:43474"/>
        <dbReference type="ChEBI" id="CHEBI:141005"/>
        <dbReference type="ChEBI" id="CHEBI:456216"/>
        <dbReference type="EC" id="6.3.2.17"/>
    </reaction>
</comment>